<reference evidence="2 3" key="1">
    <citation type="submission" date="2018-03" db="EMBL/GenBank/DDBJ databases">
        <title>Genomic Encyclopedia of Archaeal and Bacterial Type Strains, Phase II (KMG-II): from individual species to whole genera.</title>
        <authorList>
            <person name="Goeker M."/>
        </authorList>
    </citation>
    <scope>NUCLEOTIDE SEQUENCE [LARGE SCALE GENOMIC DNA]</scope>
    <source>
        <strain evidence="2 3">DSM 100673</strain>
    </source>
</reference>
<dbReference type="InterPro" id="IPR002575">
    <property type="entry name" value="Aminoglycoside_PTrfase"/>
</dbReference>
<dbReference type="Pfam" id="PF01636">
    <property type="entry name" value="APH"/>
    <property type="match status" value="1"/>
</dbReference>
<organism evidence="2 3">
    <name type="scientific">Shimia abyssi</name>
    <dbReference type="NCBI Taxonomy" id="1662395"/>
    <lineage>
        <taxon>Bacteria</taxon>
        <taxon>Pseudomonadati</taxon>
        <taxon>Pseudomonadota</taxon>
        <taxon>Alphaproteobacteria</taxon>
        <taxon>Rhodobacterales</taxon>
        <taxon>Roseobacteraceae</taxon>
    </lineage>
</organism>
<protein>
    <recommendedName>
        <fullName evidence="1">Aminoglycoside phosphotransferase domain-containing protein</fullName>
    </recommendedName>
</protein>
<evidence type="ECO:0000313" key="3">
    <source>
        <dbReference type="Proteomes" id="UP000240418"/>
    </source>
</evidence>
<name>A0A2P8F891_9RHOB</name>
<keyword evidence="3" id="KW-1185">Reference proteome</keyword>
<evidence type="ECO:0000259" key="1">
    <source>
        <dbReference type="Pfam" id="PF01636"/>
    </source>
</evidence>
<evidence type="ECO:0000313" key="2">
    <source>
        <dbReference type="EMBL" id="PSL17941.1"/>
    </source>
</evidence>
<gene>
    <name evidence="2" type="ORF">CLV88_11312</name>
</gene>
<dbReference type="OrthoDB" id="9809275at2"/>
<sequence>MSAREEQIKGFLNDSSWGNARRVPLAGDASNRRYERLTNALDESAILMDAPPESNASNKAFVRIASHLREIGLSAPIVLNADQKKGLILLEDFGDNLLTEIIQSQPKNEVMLYESATDILLQIGRNAAPNGLEHLTPALLSEMILPAFEWFAFGILGRLDDNKDAIVSSFQRALQITTNVTPVLSLRDYHAQNMIWLPDRTGIARVGLLDFQDAVLCHPAYDLVSLLQDARRDVPIAVEKAMLTKFQSHVSENEAEFEAAYYALGAQRSLRILGIFARLSLQAGRPEYIDFIPRVWNYLDRCLQHQSLTGLRETLLKNLPEPSTENLRNLREQCAKYPNPL</sequence>
<dbReference type="AlphaFoldDB" id="A0A2P8F891"/>
<dbReference type="Gene3D" id="3.90.1200.10">
    <property type="match status" value="1"/>
</dbReference>
<dbReference type="SUPFAM" id="SSF56112">
    <property type="entry name" value="Protein kinase-like (PK-like)"/>
    <property type="match status" value="1"/>
</dbReference>
<dbReference type="Proteomes" id="UP000240418">
    <property type="component" value="Unassembled WGS sequence"/>
</dbReference>
<dbReference type="InterPro" id="IPR011009">
    <property type="entry name" value="Kinase-like_dom_sf"/>
</dbReference>
<proteinExistence type="predicted"/>
<comment type="caution">
    <text evidence="2">The sequence shown here is derived from an EMBL/GenBank/DDBJ whole genome shotgun (WGS) entry which is preliminary data.</text>
</comment>
<dbReference type="EMBL" id="PYGJ01000013">
    <property type="protein sequence ID" value="PSL17941.1"/>
    <property type="molecule type" value="Genomic_DNA"/>
</dbReference>
<feature type="domain" description="Aminoglycoside phosphotransferase" evidence="1">
    <location>
        <begin position="24"/>
        <end position="243"/>
    </location>
</feature>
<accession>A0A2P8F891</accession>
<dbReference type="Gene3D" id="3.30.200.20">
    <property type="entry name" value="Phosphorylase Kinase, domain 1"/>
    <property type="match status" value="1"/>
</dbReference>